<dbReference type="STRING" id="1094466.KQS_02775"/>
<protein>
    <submittedName>
        <fullName evidence="1">Uncharacterized protein</fullName>
    </submittedName>
</protein>
<name>H8XSG1_FLAIG</name>
<keyword evidence="2" id="KW-1185">Reference proteome</keyword>
<gene>
    <name evidence="1" type="ordered locus">KQS_02775</name>
</gene>
<dbReference type="KEGG" id="fin:KQS_02775"/>
<evidence type="ECO:0000313" key="1">
    <source>
        <dbReference type="EMBL" id="CCG52546.1"/>
    </source>
</evidence>
<reference evidence="2" key="2">
    <citation type="submission" date="2012-03" db="EMBL/GenBank/DDBJ databases">
        <title>Complete genome sequence of Flavobacterium indicum GPTSA100-9T, isolated from warm spring water.</title>
        <authorList>
            <person name="Barbier P."/>
            <person name="Houel A."/>
            <person name="Loux V."/>
            <person name="Poulain J."/>
            <person name="Bernardet J.-F."/>
            <person name="Touchon M."/>
            <person name="Duchaud E."/>
        </authorList>
    </citation>
    <scope>NUCLEOTIDE SEQUENCE [LARGE SCALE GENOMIC DNA]</scope>
    <source>
        <strain evidence="2">DSM 17447 / CIP 109464 / GPTSA100-9</strain>
    </source>
</reference>
<accession>H8XSG1</accession>
<evidence type="ECO:0000313" key="2">
    <source>
        <dbReference type="Proteomes" id="UP000007599"/>
    </source>
</evidence>
<reference evidence="1 2" key="1">
    <citation type="journal article" date="2012" name="J. Bacteriol.">
        <title>Complete Genome Sequence of Flavobacterium indicum GPSTA100-9T, Isolated from Warm Spring Water.</title>
        <authorList>
            <person name="Barbier P."/>
            <person name="Houel A."/>
            <person name="Loux V."/>
            <person name="Poulain J."/>
            <person name="Bernardet J.F."/>
            <person name="Touchon M."/>
            <person name="Duchaud E."/>
        </authorList>
    </citation>
    <scope>NUCLEOTIDE SEQUENCE [LARGE SCALE GENOMIC DNA]</scope>
    <source>
        <strain evidence="2">DSM 17447 / CIP 109464 / GPTSA100-9</strain>
    </source>
</reference>
<dbReference type="EMBL" id="HE774682">
    <property type="protein sequence ID" value="CCG52546.1"/>
    <property type="molecule type" value="Genomic_DNA"/>
</dbReference>
<dbReference type="RefSeq" id="WP_014387690.1">
    <property type="nucleotide sequence ID" value="NC_017025.1"/>
</dbReference>
<organism evidence="1 2">
    <name type="scientific">Flavobacterium indicum (strain DSM 17447 / CIP 109464 / GPTSA100-9)</name>
    <dbReference type="NCBI Taxonomy" id="1094466"/>
    <lineage>
        <taxon>Bacteria</taxon>
        <taxon>Pseudomonadati</taxon>
        <taxon>Bacteroidota</taxon>
        <taxon>Flavobacteriia</taxon>
        <taxon>Flavobacteriales</taxon>
        <taxon>Flavobacteriaceae</taxon>
        <taxon>Flavobacterium</taxon>
    </lineage>
</organism>
<sequence>MNKSVFISKQAKAQFLKVLEKELKEKIQAITICSNLTEDEKQNEIQALKLNFKKKKRN</sequence>
<dbReference type="HOGENOM" id="CLU_2972809_0_0_10"/>
<dbReference type="Proteomes" id="UP000007599">
    <property type="component" value="Chromosome I"/>
</dbReference>
<dbReference type="PATRIC" id="fig|1094466.5.peg.550"/>
<proteinExistence type="predicted"/>
<dbReference type="AlphaFoldDB" id="H8XSG1"/>